<dbReference type="GO" id="GO:0043565">
    <property type="term" value="F:sequence-specific DNA binding"/>
    <property type="evidence" value="ECO:0007669"/>
    <property type="project" value="InterPro"/>
</dbReference>
<keyword evidence="5" id="KW-0010">Activator</keyword>
<dbReference type="InterPro" id="IPR027417">
    <property type="entry name" value="P-loop_NTPase"/>
</dbReference>
<dbReference type="PROSITE" id="PS50045">
    <property type="entry name" value="SIGMA54_INTERACT_4"/>
    <property type="match status" value="1"/>
</dbReference>
<dbReference type="InterPro" id="IPR003593">
    <property type="entry name" value="AAA+_ATPase"/>
</dbReference>
<accession>A0AA49JVQ6</accession>
<reference evidence="10" key="1">
    <citation type="submission" date="2023-07" db="EMBL/GenBank/DDBJ databases">
        <authorList>
            <person name="Haufschild T."/>
            <person name="Kallscheuer N."/>
            <person name="Hammer J."/>
            <person name="Kohn T."/>
            <person name="Kabuu M."/>
            <person name="Jogler M."/>
            <person name="Wohfarth N."/>
            <person name="Heuer A."/>
            <person name="Rohde M."/>
            <person name="van Teeseling M.C.F."/>
            <person name="Jogler C."/>
        </authorList>
    </citation>
    <scope>NUCLEOTIDE SEQUENCE</scope>
    <source>
        <strain evidence="9">Strain 138</strain>
        <strain evidence="10">Strain 318</strain>
    </source>
</reference>
<proteinExistence type="predicted"/>
<dbReference type="PROSITE" id="PS00688">
    <property type="entry name" value="SIGMA54_INTERACT_3"/>
    <property type="match status" value="1"/>
</dbReference>
<evidence type="ECO:0000256" key="4">
    <source>
        <dbReference type="ARBA" id="ARBA00023125"/>
    </source>
</evidence>
<dbReference type="InterPro" id="IPR011006">
    <property type="entry name" value="CheY-like_superfamily"/>
</dbReference>
<keyword evidence="3" id="KW-0805">Transcription regulation</keyword>
<feature type="domain" description="Sigma-54 factor interaction" evidence="8">
    <location>
        <begin position="125"/>
        <end position="354"/>
    </location>
</feature>
<keyword evidence="6" id="KW-0804">Transcription</keyword>
<dbReference type="FunFam" id="1.10.8.60:FF:000014">
    <property type="entry name" value="DNA-binding transcriptional regulator NtrC"/>
    <property type="match status" value="1"/>
</dbReference>
<feature type="coiled-coil region" evidence="7">
    <location>
        <begin position="398"/>
        <end position="432"/>
    </location>
</feature>
<dbReference type="PANTHER" id="PTHR32071">
    <property type="entry name" value="TRANSCRIPTIONAL REGULATORY PROTEIN"/>
    <property type="match status" value="1"/>
</dbReference>
<dbReference type="Pfam" id="PF25601">
    <property type="entry name" value="AAA_lid_14"/>
    <property type="match status" value="1"/>
</dbReference>
<protein>
    <submittedName>
        <fullName evidence="10">Sigma-54 dependent transcriptional regulator</fullName>
    </submittedName>
</protein>
<accession>A0AA49K1M2</accession>
<dbReference type="CDD" id="cd00009">
    <property type="entry name" value="AAA"/>
    <property type="match status" value="1"/>
</dbReference>
<evidence type="ECO:0000313" key="9">
    <source>
        <dbReference type="EMBL" id="WKW13015.1"/>
    </source>
</evidence>
<dbReference type="RefSeq" id="WP_367885879.1">
    <property type="nucleotide sequence ID" value="NZ_CP130612.1"/>
</dbReference>
<keyword evidence="1" id="KW-0547">Nucleotide-binding</keyword>
<evidence type="ECO:0000256" key="5">
    <source>
        <dbReference type="ARBA" id="ARBA00023159"/>
    </source>
</evidence>
<dbReference type="Pfam" id="PF00158">
    <property type="entry name" value="Sigma54_activat"/>
    <property type="match status" value="1"/>
</dbReference>
<dbReference type="PROSITE" id="PS00676">
    <property type="entry name" value="SIGMA54_INTERACT_2"/>
    <property type="match status" value="1"/>
</dbReference>
<sequence>MSVLITLADVEPAVRLNALLEADDVKTWLVSPLDDLPSEVRKARPEVIVFTGSLLDPQTLAIAREQMWGGAAVLGLADIGDPQLDQKLKTVGFADVLTKPVTPEALRQSVEELLERARITRETGLWGESDAVRQVLEAIRQMAPVSSTVLIEGESGTGKELVARAIHKMSPRRSKPFIAVNVGALPETLLESELFGHEKGSFTGAAERRIGRFELADGGTLFLDEIGEVPQSVQVKLLRVLEEREVTRVGGTQVIPVDVRVVAATNRPLRESVAMGGFRSDLFYRLNVLRIYLPPLRERREDIPLLVRRFVQEFAQQHGREFHGISAEAMRALANYAWPGNVRELRNLIESMVVLATGREIGIADIPAAIREGGAERLLPVPVGAILREESRAEGRELEFIVRSLVEVKLQLEELRRRVDEVRAERDAWAAQAGAGGAVAGPPTAVGALGAGIEPPGAMPTATVTITPGMTMAEIEKAAILAALRETKGNRRKAAEILEIGERTLYRKLKEYQVPEQFGE</sequence>
<evidence type="ECO:0000259" key="8">
    <source>
        <dbReference type="PROSITE" id="PS50045"/>
    </source>
</evidence>
<dbReference type="EMBL" id="CP130612">
    <property type="protein sequence ID" value="WKW13015.1"/>
    <property type="molecule type" value="Genomic_DNA"/>
</dbReference>
<dbReference type="InterPro" id="IPR025944">
    <property type="entry name" value="Sigma_54_int_dom_CS"/>
</dbReference>
<dbReference type="SMART" id="SM00382">
    <property type="entry name" value="AAA"/>
    <property type="match status" value="1"/>
</dbReference>
<dbReference type="SUPFAM" id="SSF52540">
    <property type="entry name" value="P-loop containing nucleoside triphosphate hydrolases"/>
    <property type="match status" value="1"/>
</dbReference>
<dbReference type="Gene3D" id="1.10.10.60">
    <property type="entry name" value="Homeodomain-like"/>
    <property type="match status" value="1"/>
</dbReference>
<dbReference type="SUPFAM" id="SSF52172">
    <property type="entry name" value="CheY-like"/>
    <property type="match status" value="1"/>
</dbReference>
<dbReference type="Proteomes" id="UP001229955">
    <property type="component" value="Chromosome"/>
</dbReference>
<evidence type="ECO:0000313" key="10">
    <source>
        <dbReference type="EMBL" id="WKW15921.1"/>
    </source>
</evidence>
<dbReference type="SUPFAM" id="SSF46689">
    <property type="entry name" value="Homeodomain-like"/>
    <property type="match status" value="1"/>
</dbReference>
<evidence type="ECO:0000256" key="7">
    <source>
        <dbReference type="SAM" id="Coils"/>
    </source>
</evidence>
<evidence type="ECO:0000256" key="3">
    <source>
        <dbReference type="ARBA" id="ARBA00023015"/>
    </source>
</evidence>
<dbReference type="PRINTS" id="PR01590">
    <property type="entry name" value="HTHFIS"/>
</dbReference>
<evidence type="ECO:0000256" key="1">
    <source>
        <dbReference type="ARBA" id="ARBA00022741"/>
    </source>
</evidence>
<dbReference type="InterPro" id="IPR025943">
    <property type="entry name" value="Sigma_54_int_dom_ATP-bd_2"/>
</dbReference>
<dbReference type="InterPro" id="IPR002078">
    <property type="entry name" value="Sigma_54_int"/>
</dbReference>
<keyword evidence="11" id="KW-1185">Reference proteome</keyword>
<dbReference type="InterPro" id="IPR058031">
    <property type="entry name" value="AAA_lid_NorR"/>
</dbReference>
<evidence type="ECO:0000313" key="11">
    <source>
        <dbReference type="Proteomes" id="UP001229955"/>
    </source>
</evidence>
<dbReference type="Gene3D" id="3.40.50.300">
    <property type="entry name" value="P-loop containing nucleotide triphosphate hydrolases"/>
    <property type="match status" value="1"/>
</dbReference>
<dbReference type="InterPro" id="IPR009057">
    <property type="entry name" value="Homeodomain-like_sf"/>
</dbReference>
<dbReference type="Pfam" id="PF02954">
    <property type="entry name" value="HTH_8"/>
    <property type="match status" value="1"/>
</dbReference>
<keyword evidence="2" id="KW-0067">ATP-binding</keyword>
<dbReference type="KEGG" id="pspc:Strain318_002328"/>
<dbReference type="Gene3D" id="1.10.8.60">
    <property type="match status" value="1"/>
</dbReference>
<dbReference type="InterPro" id="IPR002197">
    <property type="entry name" value="HTH_Fis"/>
</dbReference>
<keyword evidence="4" id="KW-0238">DNA-binding</keyword>
<dbReference type="FunFam" id="3.40.50.300:FF:000006">
    <property type="entry name" value="DNA-binding transcriptional regulator NtrC"/>
    <property type="match status" value="1"/>
</dbReference>
<keyword evidence="7" id="KW-0175">Coiled coil</keyword>
<organism evidence="10 11">
    <name type="scientific">Pseudogemmatithrix spongiicola</name>
    <dbReference type="NCBI Taxonomy" id="3062599"/>
    <lineage>
        <taxon>Bacteria</taxon>
        <taxon>Pseudomonadati</taxon>
        <taxon>Gemmatimonadota</taxon>
        <taxon>Gemmatimonadia</taxon>
        <taxon>Gemmatimonadales</taxon>
        <taxon>Gemmatimonadaceae</taxon>
        <taxon>Pseudogemmatithrix</taxon>
    </lineage>
</organism>
<dbReference type="GO" id="GO:0006355">
    <property type="term" value="P:regulation of DNA-templated transcription"/>
    <property type="evidence" value="ECO:0007669"/>
    <property type="project" value="InterPro"/>
</dbReference>
<gene>
    <name evidence="9" type="ORF">Strain138_002329</name>
    <name evidence="10" type="ORF">Strain318_002328</name>
</gene>
<evidence type="ECO:0000256" key="2">
    <source>
        <dbReference type="ARBA" id="ARBA00022840"/>
    </source>
</evidence>
<dbReference type="GO" id="GO:0005524">
    <property type="term" value="F:ATP binding"/>
    <property type="evidence" value="ECO:0007669"/>
    <property type="project" value="UniProtKB-KW"/>
</dbReference>
<name>A0AA49K1M2_9BACT</name>
<evidence type="ECO:0000256" key="6">
    <source>
        <dbReference type="ARBA" id="ARBA00023163"/>
    </source>
</evidence>
<dbReference type="EMBL" id="CP130613">
    <property type="protein sequence ID" value="WKW15921.1"/>
    <property type="molecule type" value="Genomic_DNA"/>
</dbReference>
<dbReference type="PROSITE" id="PS00675">
    <property type="entry name" value="SIGMA54_INTERACT_1"/>
    <property type="match status" value="1"/>
</dbReference>
<dbReference type="AlphaFoldDB" id="A0AA49K1M2"/>
<dbReference type="InterPro" id="IPR025662">
    <property type="entry name" value="Sigma_54_int_dom_ATP-bd_1"/>
</dbReference>